<feature type="domain" description="PAS" evidence="8">
    <location>
        <begin position="123"/>
        <end position="167"/>
    </location>
</feature>
<dbReference type="InterPro" id="IPR025662">
    <property type="entry name" value="Sigma_54_int_dom_ATP-bd_1"/>
</dbReference>
<evidence type="ECO:0000259" key="9">
    <source>
        <dbReference type="PROSITE" id="PS50113"/>
    </source>
</evidence>
<evidence type="ECO:0000313" key="10">
    <source>
        <dbReference type="EMBL" id="TEB07448.1"/>
    </source>
</evidence>
<evidence type="ECO:0000256" key="6">
    <source>
        <dbReference type="ARBA" id="ARBA00029500"/>
    </source>
</evidence>
<dbReference type="SUPFAM" id="SSF46689">
    <property type="entry name" value="Homeodomain-like"/>
    <property type="match status" value="1"/>
</dbReference>
<dbReference type="InterPro" id="IPR035965">
    <property type="entry name" value="PAS-like_dom_sf"/>
</dbReference>
<accession>A0A4Y7REK9</accession>
<keyword evidence="3" id="KW-0067">ATP-binding</keyword>
<dbReference type="SMART" id="SM00091">
    <property type="entry name" value="PAS"/>
    <property type="match status" value="2"/>
</dbReference>
<dbReference type="PANTHER" id="PTHR32071:SF57">
    <property type="entry name" value="C4-DICARBOXYLATE TRANSPORT TRANSCRIPTIONAL REGULATORY PROTEIN DCTD"/>
    <property type="match status" value="1"/>
</dbReference>
<keyword evidence="1" id="KW-0547">Nucleotide-binding</keyword>
<dbReference type="Gene3D" id="3.30.450.20">
    <property type="entry name" value="PAS domain"/>
    <property type="match status" value="2"/>
</dbReference>
<evidence type="ECO:0000256" key="1">
    <source>
        <dbReference type="ARBA" id="ARBA00022741"/>
    </source>
</evidence>
<dbReference type="NCBIfam" id="TIGR00229">
    <property type="entry name" value="sensory_box"/>
    <property type="match status" value="2"/>
</dbReference>
<dbReference type="InterPro" id="IPR027417">
    <property type="entry name" value="P-loop_NTPase"/>
</dbReference>
<dbReference type="Gene3D" id="1.10.10.60">
    <property type="entry name" value="Homeodomain-like"/>
    <property type="match status" value="1"/>
</dbReference>
<dbReference type="Pfam" id="PF18024">
    <property type="entry name" value="HTH_50"/>
    <property type="match status" value="1"/>
</dbReference>
<evidence type="ECO:0000256" key="4">
    <source>
        <dbReference type="ARBA" id="ARBA00023015"/>
    </source>
</evidence>
<evidence type="ECO:0000259" key="7">
    <source>
        <dbReference type="PROSITE" id="PS50045"/>
    </source>
</evidence>
<evidence type="ECO:0000256" key="5">
    <source>
        <dbReference type="ARBA" id="ARBA00023163"/>
    </source>
</evidence>
<dbReference type="GO" id="GO:0006355">
    <property type="term" value="P:regulation of DNA-templated transcription"/>
    <property type="evidence" value="ECO:0007669"/>
    <property type="project" value="InterPro"/>
</dbReference>
<sequence length="582" mass="66086">MSKINYSRDKMLKLLLSRMLKTSNDMVLIIDSRGIVTLVNQKAAKWLGRKKNELAGSRIEELINDIDEIVDALAGKRSLEKEIIVDKTHYLLKFEPIILGRKRNLGGILVCRDISVRKKMEEAYKELDAVLDTSSDSMYITDGEGKTLRINAACNRTTGLEKDVVVGLNVKDIVAKGLFNKSSTLEVLKTKSKVTILQNVTDRVVIVTGTPLFDEQGNIWRVVSSARDITELNRWKNQTEEERRLKDHYYSELVEMRVRQMTRGEGNFIARSAAMQQVVELAMRVARTDSTVLVRGESGVGKEVVTKFIHRNSTRKKSSFMKINCAAIPENLLESELFGYEPGAFTGALKKGKVGLIELANHGTLFLDEIGEMPLALQAKLLQVIQERTFYRVGGTKAIEVDIRIIAATNRDLEKLVVQKKFREDLFYRLNVIPITIPPLRERKDDIVPLLGCFLDKFNKKHQMDKKISNDAFSYLLRYRWPGNIRELENMVEQLVVITPADLIEPQHLPGYIHNLPNPLNKQDKVTVPGVVSLPEAIEEVEKQLFLSAYENCKNTYQTAKMLGVSQPTVVRKLKKYKQNIG</sequence>
<name>A0A4Y7REK9_9FIRM</name>
<dbReference type="EMBL" id="QFGA01000001">
    <property type="protein sequence ID" value="TEB07448.1"/>
    <property type="molecule type" value="Genomic_DNA"/>
</dbReference>
<dbReference type="PROSITE" id="PS50112">
    <property type="entry name" value="PAS"/>
    <property type="match status" value="2"/>
</dbReference>
<dbReference type="PANTHER" id="PTHR32071">
    <property type="entry name" value="TRANSCRIPTIONAL REGULATORY PROTEIN"/>
    <property type="match status" value="1"/>
</dbReference>
<feature type="domain" description="PAC" evidence="9">
    <location>
        <begin position="188"/>
        <end position="241"/>
    </location>
</feature>
<dbReference type="InterPro" id="IPR000700">
    <property type="entry name" value="PAS-assoc_C"/>
</dbReference>
<dbReference type="InterPro" id="IPR000014">
    <property type="entry name" value="PAS"/>
</dbReference>
<dbReference type="SUPFAM" id="SSF52540">
    <property type="entry name" value="P-loop containing nucleoside triphosphate hydrolases"/>
    <property type="match status" value="1"/>
</dbReference>
<feature type="domain" description="Sigma-54 factor interaction" evidence="7">
    <location>
        <begin position="268"/>
        <end position="497"/>
    </location>
</feature>
<organism evidence="10 11">
    <name type="scientific">Pelotomaculum schinkii</name>
    <dbReference type="NCBI Taxonomy" id="78350"/>
    <lineage>
        <taxon>Bacteria</taxon>
        <taxon>Bacillati</taxon>
        <taxon>Bacillota</taxon>
        <taxon>Clostridia</taxon>
        <taxon>Eubacteriales</taxon>
        <taxon>Desulfotomaculaceae</taxon>
        <taxon>Pelotomaculum</taxon>
    </lineage>
</organism>
<dbReference type="FunFam" id="3.40.50.300:FF:000006">
    <property type="entry name" value="DNA-binding transcriptional regulator NtrC"/>
    <property type="match status" value="1"/>
</dbReference>
<comment type="caution">
    <text evidence="10">The sequence shown here is derived from an EMBL/GenBank/DDBJ whole genome shotgun (WGS) entry which is preliminary data.</text>
</comment>
<evidence type="ECO:0000313" key="11">
    <source>
        <dbReference type="Proteomes" id="UP000298324"/>
    </source>
</evidence>
<dbReference type="GO" id="GO:0003677">
    <property type="term" value="F:DNA binding"/>
    <property type="evidence" value="ECO:0007669"/>
    <property type="project" value="UniProtKB-KW"/>
</dbReference>
<dbReference type="SUPFAM" id="SSF55785">
    <property type="entry name" value="PYP-like sensor domain (PAS domain)"/>
    <property type="match status" value="2"/>
</dbReference>
<protein>
    <recommendedName>
        <fullName evidence="6">HTH-type transcriptional regulatory protein TyrR</fullName>
    </recommendedName>
</protein>
<dbReference type="InterPro" id="IPR003593">
    <property type="entry name" value="AAA+_ATPase"/>
</dbReference>
<keyword evidence="11" id="KW-1185">Reference proteome</keyword>
<dbReference type="InterPro" id="IPR009057">
    <property type="entry name" value="Homeodomain-like_sf"/>
</dbReference>
<dbReference type="Gene3D" id="1.10.8.60">
    <property type="match status" value="1"/>
</dbReference>
<dbReference type="Proteomes" id="UP000298324">
    <property type="component" value="Unassembled WGS sequence"/>
</dbReference>
<keyword evidence="2" id="KW-0058">Aromatic hydrocarbons catabolism</keyword>
<dbReference type="PROSITE" id="PS00675">
    <property type="entry name" value="SIGMA54_INTERACT_1"/>
    <property type="match status" value="1"/>
</dbReference>
<evidence type="ECO:0000256" key="2">
    <source>
        <dbReference type="ARBA" id="ARBA00022797"/>
    </source>
</evidence>
<dbReference type="Pfam" id="PF00158">
    <property type="entry name" value="Sigma54_activat"/>
    <property type="match status" value="1"/>
</dbReference>
<dbReference type="CDD" id="cd00130">
    <property type="entry name" value="PAS"/>
    <property type="match status" value="2"/>
</dbReference>
<dbReference type="PROSITE" id="PS00688">
    <property type="entry name" value="SIGMA54_INTERACT_3"/>
    <property type="match status" value="1"/>
</dbReference>
<reference evidence="10 11" key="1">
    <citation type="journal article" date="2018" name="Environ. Microbiol.">
        <title>Novel energy conservation strategies and behaviour of Pelotomaculum schinkii driving syntrophic propionate catabolism.</title>
        <authorList>
            <person name="Hidalgo-Ahumada C.A.P."/>
            <person name="Nobu M.K."/>
            <person name="Narihiro T."/>
            <person name="Tamaki H."/>
            <person name="Liu W.T."/>
            <person name="Kamagata Y."/>
            <person name="Stams A.J.M."/>
            <person name="Imachi H."/>
            <person name="Sousa D.Z."/>
        </authorList>
    </citation>
    <scope>NUCLEOTIDE SEQUENCE [LARGE SCALE GENOMIC DNA]</scope>
    <source>
        <strain evidence="10 11">HH</strain>
    </source>
</reference>
<dbReference type="Pfam" id="PF13426">
    <property type="entry name" value="PAS_9"/>
    <property type="match status" value="2"/>
</dbReference>
<dbReference type="InterPro" id="IPR030828">
    <property type="entry name" value="HTH_TyrR"/>
</dbReference>
<gene>
    <name evidence="10" type="primary">vnfA_2</name>
    <name evidence="10" type="ORF">Psch_01002</name>
</gene>
<dbReference type="PROSITE" id="PS50113">
    <property type="entry name" value="PAC"/>
    <property type="match status" value="1"/>
</dbReference>
<dbReference type="InterPro" id="IPR002078">
    <property type="entry name" value="Sigma_54_int"/>
</dbReference>
<keyword evidence="4" id="KW-0805">Transcription regulation</keyword>
<dbReference type="CDD" id="cd00009">
    <property type="entry name" value="AAA"/>
    <property type="match status" value="1"/>
</dbReference>
<feature type="domain" description="PAS" evidence="8">
    <location>
        <begin position="12"/>
        <end position="64"/>
    </location>
</feature>
<proteinExistence type="predicted"/>
<dbReference type="Gene3D" id="3.40.50.300">
    <property type="entry name" value="P-loop containing nucleotide triphosphate hydrolases"/>
    <property type="match status" value="1"/>
</dbReference>
<dbReference type="InterPro" id="IPR025944">
    <property type="entry name" value="Sigma_54_int_dom_CS"/>
</dbReference>
<dbReference type="AlphaFoldDB" id="A0A4Y7REK9"/>
<dbReference type="PROSITE" id="PS50045">
    <property type="entry name" value="SIGMA54_INTERACT_4"/>
    <property type="match status" value="1"/>
</dbReference>
<dbReference type="SMART" id="SM00382">
    <property type="entry name" value="AAA"/>
    <property type="match status" value="1"/>
</dbReference>
<evidence type="ECO:0000256" key="3">
    <source>
        <dbReference type="ARBA" id="ARBA00022840"/>
    </source>
</evidence>
<keyword evidence="5" id="KW-0804">Transcription</keyword>
<dbReference type="Pfam" id="PF25601">
    <property type="entry name" value="AAA_lid_14"/>
    <property type="match status" value="1"/>
</dbReference>
<dbReference type="RefSeq" id="WP_190239340.1">
    <property type="nucleotide sequence ID" value="NZ_QFGA01000001.1"/>
</dbReference>
<dbReference type="GO" id="GO:0005524">
    <property type="term" value="F:ATP binding"/>
    <property type="evidence" value="ECO:0007669"/>
    <property type="project" value="UniProtKB-KW"/>
</dbReference>
<dbReference type="InterPro" id="IPR058031">
    <property type="entry name" value="AAA_lid_NorR"/>
</dbReference>
<evidence type="ECO:0000259" key="8">
    <source>
        <dbReference type="PROSITE" id="PS50112"/>
    </source>
</evidence>